<accession>A0A6V8PRC1</accession>
<feature type="non-terminal residue" evidence="1">
    <location>
        <position position="1"/>
    </location>
</feature>
<dbReference type="Proteomes" id="UP000568877">
    <property type="component" value="Unassembled WGS sequence"/>
</dbReference>
<dbReference type="AlphaFoldDB" id="A0A6V8PRC1"/>
<dbReference type="EMBL" id="BLSA01000564">
    <property type="protein sequence ID" value="GFP33566.1"/>
    <property type="molecule type" value="Genomic_DNA"/>
</dbReference>
<organism evidence="1 2">
    <name type="scientific">Candidatus Hakubella thermalkaliphila</name>
    <dbReference type="NCBI Taxonomy" id="2754717"/>
    <lineage>
        <taxon>Bacteria</taxon>
        <taxon>Bacillati</taxon>
        <taxon>Actinomycetota</taxon>
        <taxon>Actinomycetota incertae sedis</taxon>
        <taxon>Candidatus Hakubellales</taxon>
        <taxon>Candidatus Hakubellaceae</taxon>
        <taxon>Candidatus Hakubella</taxon>
    </lineage>
</organism>
<proteinExistence type="predicted"/>
<evidence type="ECO:0000313" key="2">
    <source>
        <dbReference type="Proteomes" id="UP000568877"/>
    </source>
</evidence>
<evidence type="ECO:0000313" key="1">
    <source>
        <dbReference type="EMBL" id="GFP33566.1"/>
    </source>
</evidence>
<reference evidence="1 2" key="1">
    <citation type="journal article" date="2020" name="Front. Microbiol.">
        <title>Single-cell genomics of novel Actinobacteria with the Wood-Ljungdahl pathway discovered in a serpentinizing system.</title>
        <authorList>
            <person name="Merino N."/>
            <person name="Kawai M."/>
            <person name="Boyd E.S."/>
            <person name="Colman D.R."/>
            <person name="McGlynn S.E."/>
            <person name="Nealson K.H."/>
            <person name="Kurokawa K."/>
            <person name="Hongoh Y."/>
        </authorList>
    </citation>
    <scope>NUCLEOTIDE SEQUENCE [LARGE SCALE GENOMIC DNA]</scope>
    <source>
        <strain evidence="1 2">S42</strain>
    </source>
</reference>
<gene>
    <name evidence="1" type="ORF">HKBW3S42_01903</name>
</gene>
<protein>
    <submittedName>
        <fullName evidence="1">Uncharacterized protein</fullName>
    </submittedName>
</protein>
<name>A0A6V8PRC1_9ACTN</name>
<sequence>KTYNLRADTKNSLRIFRLKNSGHKSEEEVKGEIQKYRKNL</sequence>
<comment type="caution">
    <text evidence="1">The sequence shown here is derived from an EMBL/GenBank/DDBJ whole genome shotgun (WGS) entry which is preliminary data.</text>
</comment>